<dbReference type="InterPro" id="IPR041581">
    <property type="entry name" value="Glyoxalase_6"/>
</dbReference>
<evidence type="ECO:0000256" key="1">
    <source>
        <dbReference type="SAM" id="MobiDB-lite"/>
    </source>
</evidence>
<gene>
    <name evidence="3" type="ORF">J2Z77_004218</name>
</gene>
<dbReference type="EMBL" id="JAGGLQ010000007">
    <property type="protein sequence ID" value="MBP2038411.1"/>
    <property type="molecule type" value="Genomic_DNA"/>
</dbReference>
<comment type="caution">
    <text evidence="3">The sequence shown here is derived from an EMBL/GenBank/DDBJ whole genome shotgun (WGS) entry which is preliminary data.</text>
</comment>
<feature type="region of interest" description="Disordered" evidence="1">
    <location>
        <begin position="63"/>
        <end position="82"/>
    </location>
</feature>
<evidence type="ECO:0000313" key="4">
    <source>
        <dbReference type="Proteomes" id="UP001519310"/>
    </source>
</evidence>
<dbReference type="SUPFAM" id="SSF54593">
    <property type="entry name" value="Glyoxalase/Bleomycin resistance protein/Dihydroxybiphenyl dioxygenase"/>
    <property type="match status" value="1"/>
</dbReference>
<reference evidence="3 4" key="1">
    <citation type="submission" date="2021-03" db="EMBL/GenBank/DDBJ databases">
        <title>Genomic Encyclopedia of Type Strains, Phase IV (KMG-IV): sequencing the most valuable type-strain genomes for metagenomic binning, comparative biology and taxonomic classification.</title>
        <authorList>
            <person name="Goeker M."/>
        </authorList>
    </citation>
    <scope>NUCLEOTIDE SEQUENCE [LARGE SCALE GENOMIC DNA]</scope>
    <source>
        <strain evidence="3 4">DSM 40526</strain>
    </source>
</reference>
<dbReference type="PANTHER" id="PTHR35908:SF1">
    <property type="entry name" value="CONSERVED PROTEIN"/>
    <property type="match status" value="1"/>
</dbReference>
<sequence>MGLFGKDSCERSEAGMAKEFQVTYDCADPGAQAVFWAEALGYRVQPPPEGFADWPAALTAWGVPPEQHNSRSAITDPDGKGPRVFFQKVPEGKTSKNRLHLDVRAAPGLKGDERMAELEQEATRLEALGAKRLYRIDGNDMDEGIIVMADPEDNEFCLD</sequence>
<dbReference type="Pfam" id="PF18029">
    <property type="entry name" value="Glyoxalase_6"/>
    <property type="match status" value="1"/>
</dbReference>
<accession>A0ABS4L8L4</accession>
<keyword evidence="4" id="KW-1185">Reference proteome</keyword>
<dbReference type="InterPro" id="IPR029068">
    <property type="entry name" value="Glyas_Bleomycin-R_OHBP_Dase"/>
</dbReference>
<dbReference type="PANTHER" id="PTHR35908">
    <property type="entry name" value="HYPOTHETICAL FUSION PROTEIN"/>
    <property type="match status" value="1"/>
</dbReference>
<feature type="domain" description="Glyoxalase-like" evidence="2">
    <location>
        <begin position="21"/>
        <end position="158"/>
    </location>
</feature>
<evidence type="ECO:0000313" key="3">
    <source>
        <dbReference type="EMBL" id="MBP2038411.1"/>
    </source>
</evidence>
<dbReference type="Proteomes" id="UP001519310">
    <property type="component" value="Unassembled WGS sequence"/>
</dbReference>
<proteinExistence type="predicted"/>
<dbReference type="Gene3D" id="3.10.180.10">
    <property type="entry name" value="2,3-Dihydroxybiphenyl 1,2-Dioxygenase, domain 1"/>
    <property type="match status" value="1"/>
</dbReference>
<name>A0ABS4L8L4_STRAV</name>
<organism evidence="3 4">
    <name type="scientific">Streptomyces avidinii</name>
    <dbReference type="NCBI Taxonomy" id="1895"/>
    <lineage>
        <taxon>Bacteria</taxon>
        <taxon>Bacillati</taxon>
        <taxon>Actinomycetota</taxon>
        <taxon>Actinomycetes</taxon>
        <taxon>Kitasatosporales</taxon>
        <taxon>Streptomycetaceae</taxon>
        <taxon>Streptomyces</taxon>
    </lineage>
</organism>
<evidence type="ECO:0000259" key="2">
    <source>
        <dbReference type="Pfam" id="PF18029"/>
    </source>
</evidence>
<protein>
    <recommendedName>
        <fullName evidence="2">Glyoxalase-like domain-containing protein</fullName>
    </recommendedName>
</protein>